<gene>
    <name evidence="9" type="ORF">IV203_007072</name>
</gene>
<evidence type="ECO:0000256" key="5">
    <source>
        <dbReference type="ARBA" id="ARBA00022989"/>
    </source>
</evidence>
<evidence type="ECO:0000256" key="7">
    <source>
        <dbReference type="ARBA" id="ARBA00023136"/>
    </source>
</evidence>
<keyword evidence="6 8" id="KW-0406">Ion transport</keyword>
<dbReference type="GO" id="GO:0033179">
    <property type="term" value="C:proton-transporting V-type ATPase, V0 domain"/>
    <property type="evidence" value="ECO:0007669"/>
    <property type="project" value="InterPro"/>
</dbReference>
<dbReference type="PANTHER" id="PTHR11629:SF63">
    <property type="entry name" value="V-TYPE PROTON ATPASE SUBUNIT A"/>
    <property type="match status" value="1"/>
</dbReference>
<keyword evidence="4 8" id="KW-0812">Transmembrane</keyword>
<dbReference type="PANTHER" id="PTHR11629">
    <property type="entry name" value="VACUOLAR PROTON ATPASES"/>
    <property type="match status" value="1"/>
</dbReference>
<comment type="function">
    <text evidence="8">Essential component of the vacuolar proton pump (V-ATPase), a multimeric enzyme that catalyzes the translocation of protons across the membranes. Required for assembly and activity of the V-ATPase.</text>
</comment>
<accession>A0A9K3PCJ9</accession>
<organism evidence="9 10">
    <name type="scientific">Nitzschia inconspicua</name>
    <dbReference type="NCBI Taxonomy" id="303405"/>
    <lineage>
        <taxon>Eukaryota</taxon>
        <taxon>Sar</taxon>
        <taxon>Stramenopiles</taxon>
        <taxon>Ochrophyta</taxon>
        <taxon>Bacillariophyta</taxon>
        <taxon>Bacillariophyceae</taxon>
        <taxon>Bacillariophycidae</taxon>
        <taxon>Bacillariales</taxon>
        <taxon>Bacillariaceae</taxon>
        <taxon>Nitzschia</taxon>
    </lineage>
</organism>
<evidence type="ECO:0000256" key="3">
    <source>
        <dbReference type="ARBA" id="ARBA00022448"/>
    </source>
</evidence>
<keyword evidence="3 8" id="KW-0813">Transport</keyword>
<keyword evidence="10" id="KW-1185">Reference proteome</keyword>
<keyword evidence="5 8" id="KW-1133">Transmembrane helix</keyword>
<dbReference type="GO" id="GO:0046961">
    <property type="term" value="F:proton-transporting ATPase activity, rotational mechanism"/>
    <property type="evidence" value="ECO:0007669"/>
    <property type="project" value="InterPro"/>
</dbReference>
<dbReference type="GO" id="GO:0051117">
    <property type="term" value="F:ATPase binding"/>
    <property type="evidence" value="ECO:0007669"/>
    <property type="project" value="TreeGrafter"/>
</dbReference>
<dbReference type="Pfam" id="PF01496">
    <property type="entry name" value="V_ATPase_I"/>
    <property type="match status" value="2"/>
</dbReference>
<dbReference type="InterPro" id="IPR002490">
    <property type="entry name" value="V-ATPase_116kDa_su"/>
</dbReference>
<comment type="caution">
    <text evidence="9">The sequence shown here is derived from an EMBL/GenBank/DDBJ whole genome shotgun (WGS) entry which is preliminary data.</text>
</comment>
<reference evidence="9" key="2">
    <citation type="submission" date="2021-04" db="EMBL/GenBank/DDBJ databases">
        <authorList>
            <person name="Podell S."/>
        </authorList>
    </citation>
    <scope>NUCLEOTIDE SEQUENCE</scope>
    <source>
        <strain evidence="9">Hildebrandi</strain>
    </source>
</reference>
<evidence type="ECO:0000313" key="9">
    <source>
        <dbReference type="EMBL" id="KAG7341980.1"/>
    </source>
</evidence>
<dbReference type="OrthoDB" id="10264220at2759"/>
<dbReference type="AlphaFoldDB" id="A0A9K3PCJ9"/>
<keyword evidence="8" id="KW-0375">Hydrogen ion transport</keyword>
<name>A0A9K3PCJ9_9STRA</name>
<dbReference type="EMBL" id="JAGRRH010000025">
    <property type="protein sequence ID" value="KAG7341980.1"/>
    <property type="molecule type" value="Genomic_DNA"/>
</dbReference>
<proteinExistence type="inferred from homology"/>
<comment type="caution">
    <text evidence="8">Lacks conserved residue(s) required for the propagation of feature annotation.</text>
</comment>
<keyword evidence="7 8" id="KW-0472">Membrane</keyword>
<dbReference type="GO" id="GO:0007035">
    <property type="term" value="P:vacuolar acidification"/>
    <property type="evidence" value="ECO:0007669"/>
    <property type="project" value="TreeGrafter"/>
</dbReference>
<evidence type="ECO:0000256" key="6">
    <source>
        <dbReference type="ARBA" id="ARBA00023065"/>
    </source>
</evidence>
<feature type="transmembrane region" description="Helical" evidence="8">
    <location>
        <begin position="286"/>
        <end position="306"/>
    </location>
</feature>
<reference evidence="9" key="1">
    <citation type="journal article" date="2021" name="Sci. Rep.">
        <title>Diploid genomic architecture of Nitzschia inconspicua, an elite biomass production diatom.</title>
        <authorList>
            <person name="Oliver A."/>
            <person name="Podell S."/>
            <person name="Pinowska A."/>
            <person name="Traller J.C."/>
            <person name="Smith S.R."/>
            <person name="McClure R."/>
            <person name="Beliaev A."/>
            <person name="Bohutskyi P."/>
            <person name="Hill E.A."/>
            <person name="Rabines A."/>
            <person name="Zheng H."/>
            <person name="Allen L.Z."/>
            <person name="Kuo A."/>
            <person name="Grigoriev I.V."/>
            <person name="Allen A.E."/>
            <person name="Hazlebeck D."/>
            <person name="Allen E.E."/>
        </authorList>
    </citation>
    <scope>NUCLEOTIDE SEQUENCE</scope>
    <source>
        <strain evidence="9">Hildebrandi</strain>
    </source>
</reference>
<dbReference type="Proteomes" id="UP000693970">
    <property type="component" value="Unassembled WGS sequence"/>
</dbReference>
<dbReference type="GO" id="GO:0016471">
    <property type="term" value="C:vacuolar proton-transporting V-type ATPase complex"/>
    <property type="evidence" value="ECO:0007669"/>
    <property type="project" value="TreeGrafter"/>
</dbReference>
<sequence length="332" mass="38180">MDDSASVDMMLTENAQELVDSRTVLLKNQDTRYRLCLKMSHHINRWTWIVLREKSIYHSLNMFKADVSGMLRGEGWVVAENLHEVRDAVERAHSNMDSGMPSHLDRVPQPWPTPPTYFVTNKFTYAFQEFVNTYGIPRYREANPALFTAATFPFLFGVMYGDIGHGMFLFLNGLSLIWNEKKMENVKMDELSEGLHVARKQTHVPIYHHDEDAPLYADGHDDDDEEHGFGEIVIHQAIETIEFVLGMVSNTASYLRLWALSLAHSELATVFWDKAMLSTLNMNNFLACYFGFAVFAGVTFGVLLMMDVLECFLHALRLHWVEFQNKVIKDAE</sequence>
<evidence type="ECO:0000256" key="2">
    <source>
        <dbReference type="ARBA" id="ARBA00009904"/>
    </source>
</evidence>
<evidence type="ECO:0000313" key="10">
    <source>
        <dbReference type="Proteomes" id="UP000693970"/>
    </source>
</evidence>
<comment type="subcellular location">
    <subcellularLocation>
        <location evidence="1">Membrane</location>
        <topology evidence="1">Multi-pass membrane protein</topology>
    </subcellularLocation>
</comment>
<evidence type="ECO:0000256" key="8">
    <source>
        <dbReference type="RuleBase" id="RU361189"/>
    </source>
</evidence>
<feature type="transmembrane region" description="Helical" evidence="8">
    <location>
        <begin position="154"/>
        <end position="178"/>
    </location>
</feature>
<evidence type="ECO:0000256" key="1">
    <source>
        <dbReference type="ARBA" id="ARBA00004141"/>
    </source>
</evidence>
<evidence type="ECO:0000256" key="4">
    <source>
        <dbReference type="ARBA" id="ARBA00022692"/>
    </source>
</evidence>
<comment type="similarity">
    <text evidence="2 8">Belongs to the V-ATPase 116 kDa subunit family.</text>
</comment>
<protein>
    <recommendedName>
        <fullName evidence="8">V-type proton ATPase subunit a</fullName>
    </recommendedName>
</protein>